<dbReference type="InterPro" id="IPR052346">
    <property type="entry name" value="O-mannosyl-transferase_TMTC"/>
</dbReference>
<dbReference type="OrthoDB" id="8566379at2"/>
<organism evidence="5 6">
    <name type="scientific">Stenotrophobium rhamnosiphilum</name>
    <dbReference type="NCBI Taxonomy" id="2029166"/>
    <lineage>
        <taxon>Bacteria</taxon>
        <taxon>Pseudomonadati</taxon>
        <taxon>Pseudomonadota</taxon>
        <taxon>Gammaproteobacteria</taxon>
        <taxon>Nevskiales</taxon>
        <taxon>Nevskiaceae</taxon>
        <taxon>Stenotrophobium</taxon>
    </lineage>
</organism>
<reference evidence="5 6" key="1">
    <citation type="submission" date="2018-04" db="EMBL/GenBank/DDBJ databases">
        <title>Novel species isolated from glacier.</title>
        <authorList>
            <person name="Liu Q."/>
            <person name="Xin Y.-H."/>
        </authorList>
    </citation>
    <scope>NUCLEOTIDE SEQUENCE [LARGE SCALE GENOMIC DNA]</scope>
    <source>
        <strain evidence="5 6">GT1R17</strain>
    </source>
</reference>
<evidence type="ECO:0000256" key="2">
    <source>
        <dbReference type="ARBA" id="ARBA00022803"/>
    </source>
</evidence>
<dbReference type="InterPro" id="IPR011990">
    <property type="entry name" value="TPR-like_helical_dom_sf"/>
</dbReference>
<feature type="transmembrane region" description="Helical" evidence="3">
    <location>
        <begin position="345"/>
        <end position="364"/>
    </location>
</feature>
<keyword evidence="1" id="KW-0677">Repeat</keyword>
<feature type="transmembrane region" description="Helical" evidence="3">
    <location>
        <begin position="112"/>
        <end position="132"/>
    </location>
</feature>
<evidence type="ECO:0000313" key="6">
    <source>
        <dbReference type="Proteomes" id="UP000244248"/>
    </source>
</evidence>
<evidence type="ECO:0000313" key="5">
    <source>
        <dbReference type="EMBL" id="PTU30786.1"/>
    </source>
</evidence>
<feature type="transmembrane region" description="Helical" evidence="3">
    <location>
        <begin position="376"/>
        <end position="397"/>
    </location>
</feature>
<dbReference type="PANTHER" id="PTHR44227">
    <property type="match status" value="1"/>
</dbReference>
<dbReference type="PANTHER" id="PTHR44227:SF3">
    <property type="entry name" value="PROTEIN O-MANNOSYL-TRANSFERASE TMTC4"/>
    <property type="match status" value="1"/>
</dbReference>
<feature type="transmembrane region" description="Helical" evidence="3">
    <location>
        <begin position="319"/>
        <end position="339"/>
    </location>
</feature>
<evidence type="ECO:0000256" key="1">
    <source>
        <dbReference type="ARBA" id="ARBA00022737"/>
    </source>
</evidence>
<dbReference type="PROSITE" id="PS01159">
    <property type="entry name" value="WW_DOMAIN_1"/>
    <property type="match status" value="1"/>
</dbReference>
<evidence type="ECO:0000256" key="3">
    <source>
        <dbReference type="SAM" id="Phobius"/>
    </source>
</evidence>
<gene>
    <name evidence="5" type="ORF">CJD38_14295</name>
</gene>
<dbReference type="EMBL" id="QANS01000005">
    <property type="protein sequence ID" value="PTU30786.1"/>
    <property type="molecule type" value="Genomic_DNA"/>
</dbReference>
<name>A0A2T5MDY1_9GAMM</name>
<dbReference type="Gene3D" id="1.25.40.10">
    <property type="entry name" value="Tetratricopeptide repeat domain"/>
    <property type="match status" value="1"/>
</dbReference>
<sequence length="616" mass="67799">MYWPGLYGSYLFDDYPNIVNNTDLQISALTVPDVTRAALSSPSSEFKRPLASLSFSANYFLTGLNPFWMKLTNLLIHLLNGVLTYTLALALIRNASSHTATTSNARDPRWIALWISAAWLLLPINLTAVLYVVQRMESLANLFVLLGLVGYVHARQQMQTSNQGFVAAVGSLLLASSLGLLSKETAVMTPLYAATIEWALFGARSANQRRDYRIIALFLIVLAIPLVIGLIWQLPRLLNSGAWANRNFDLPQRLLTEARIVVDYIHWTLLPTPKALSFYHDDYLVSTGWLKPWTTLLCAFILAALTALVIGLRKRAPLISLGLGLFLGGQLLTATILPLELVYEHRNYFASFGLLLALIPLLTAGSEHLPAASARYILLGGLLSLWAVVTISTASAWGSPLILSQTLAERAPNSPRAQYGLGYTYIVLSKYDRHSSFTTAAYAPLEKAMRLPNASILPEQALIMMNARMQQPIKIEWWDSLAAKLKARKASSQDEGSLEALAKCAEKAECIFDQGPMLQAFLAALSHPYPSARLLAIYGTYAWNVMGDRTLGEKMLAEAVALAPSQTPYRITLAKMLILQGRKNDADQEIAKLELLNLGGRLNADMAALRSLPETP</sequence>
<dbReference type="InterPro" id="IPR001202">
    <property type="entry name" value="WW_dom"/>
</dbReference>
<feature type="transmembrane region" description="Helical" evidence="3">
    <location>
        <begin position="74"/>
        <end position="92"/>
    </location>
</feature>
<feature type="transmembrane region" description="Helical" evidence="3">
    <location>
        <begin position="215"/>
        <end position="234"/>
    </location>
</feature>
<accession>A0A2T5MDY1</accession>
<comment type="caution">
    <text evidence="5">The sequence shown here is derived from an EMBL/GenBank/DDBJ whole genome shotgun (WGS) entry which is preliminary data.</text>
</comment>
<keyword evidence="3" id="KW-0472">Membrane</keyword>
<keyword evidence="2" id="KW-0802">TPR repeat</keyword>
<dbReference type="Proteomes" id="UP000244248">
    <property type="component" value="Unassembled WGS sequence"/>
</dbReference>
<proteinExistence type="predicted"/>
<keyword evidence="3" id="KW-0812">Transmembrane</keyword>
<feature type="transmembrane region" description="Helical" evidence="3">
    <location>
        <begin position="293"/>
        <end position="312"/>
    </location>
</feature>
<protein>
    <recommendedName>
        <fullName evidence="4">WW domain-containing protein</fullName>
    </recommendedName>
</protein>
<feature type="transmembrane region" description="Helical" evidence="3">
    <location>
        <begin position="138"/>
        <end position="154"/>
    </location>
</feature>
<dbReference type="AlphaFoldDB" id="A0A2T5MDY1"/>
<feature type="transmembrane region" description="Helical" evidence="3">
    <location>
        <begin position="161"/>
        <end position="181"/>
    </location>
</feature>
<evidence type="ECO:0000259" key="4">
    <source>
        <dbReference type="PROSITE" id="PS01159"/>
    </source>
</evidence>
<keyword evidence="3" id="KW-1133">Transmembrane helix</keyword>
<keyword evidence="6" id="KW-1185">Reference proteome</keyword>
<feature type="domain" description="WW" evidence="4">
    <location>
        <begin position="267"/>
        <end position="292"/>
    </location>
</feature>